<feature type="compositionally biased region" description="Low complexity" evidence="1">
    <location>
        <begin position="382"/>
        <end position="391"/>
    </location>
</feature>
<dbReference type="AlphaFoldDB" id="A0A0C9U8I9"/>
<evidence type="ECO:0000313" key="3">
    <source>
        <dbReference type="EMBL" id="KIJ15667.1"/>
    </source>
</evidence>
<dbReference type="Proteomes" id="UP000053647">
    <property type="component" value="Unassembled WGS sequence"/>
</dbReference>
<feature type="region of interest" description="Disordered" evidence="1">
    <location>
        <begin position="698"/>
        <end position="748"/>
    </location>
</feature>
<dbReference type="HOGENOM" id="CLU_020174_0_0_1"/>
<dbReference type="OrthoDB" id="2662354at2759"/>
<sequence length="778" mass="86877">MFLFIPEHIRTTLWLFLRQWDDTLSFHANLFHCFLFRLLARHRGTDLVSKDSNGTLALLLSPTLGLMGLSDDSGVSRGRGLRPSSPWVHLYSNDAGMQCPPKKRYRDFSWLLFTEGSPANNQTSPTFSSYPAHTTHSPLIETRHFLVSSEIPGPEEGRGNYSVSFLAVASIVILWLFILVLVVWNCSDSAKQAQYDAPGIEMGPTADLDEWLIRPLLDDDDNAMEGKVTHDMINGGAEDLEGQRSVMSGASTSIDSTGRVANDSRYVTAPIRYVSEDHQPSHNDRTFWTNLNACQVPTIASNPLHKSTPYDAKNETQEHAPLTVPSENDPELLGTGTPCRPSTRPSEKYGPVVKDENGAEGTVELELDHNRMKPDAGHVDKSTSTSTPETSSDLDPVPPLTQPPKDESSNGRRTDNGSECEDVSDSDSQGVEVALPEKRYGHSVLGRRTASLDATVTPLRRARSTGYLLKKRELSDDNEVGGGDTFWADQVDARLSGRQDIYQAPRRSEQRYSSCDPFWYQGGREDDVDNWRERHPQDTYIGNENPISDKPGQDEYLGTQIEEGGTRERRYSMPPLKFDSADAEWPNLSSDRADRSADAPQERYVVPQKRAQMRDPRLSPQSSPQLSSNGSSNLGFFPFKTTPSLLVADAWRAGCLYVPNPPVDEFREVDEWWDSMTLLFQSVPGLEPSLEDVRVGRPEARPDDWERQEDTDDSGLGFEARKPMDTGTSEGRALDVPERRRERTADSQGIPFQLGRRDAISWRDSRVLLLAGRLAFCA</sequence>
<name>A0A0C9U8I9_PAXIN</name>
<dbReference type="EMBL" id="KN819336">
    <property type="protein sequence ID" value="KIJ15667.1"/>
    <property type="molecule type" value="Genomic_DNA"/>
</dbReference>
<feature type="compositionally biased region" description="Basic and acidic residues" evidence="1">
    <location>
        <begin position="404"/>
        <end position="416"/>
    </location>
</feature>
<evidence type="ECO:0000313" key="4">
    <source>
        <dbReference type="Proteomes" id="UP000053647"/>
    </source>
</evidence>
<feature type="region of interest" description="Disordered" evidence="1">
    <location>
        <begin position="300"/>
        <end position="435"/>
    </location>
</feature>
<feature type="region of interest" description="Disordered" evidence="1">
    <location>
        <begin position="536"/>
        <end position="632"/>
    </location>
</feature>
<feature type="compositionally biased region" description="Low complexity" evidence="1">
    <location>
        <begin position="618"/>
        <end position="632"/>
    </location>
</feature>
<keyword evidence="2" id="KW-0812">Transmembrane</keyword>
<feature type="compositionally biased region" description="Basic and acidic residues" evidence="1">
    <location>
        <begin position="591"/>
        <end position="601"/>
    </location>
</feature>
<accession>A0A0C9U8I9</accession>
<feature type="transmembrane region" description="Helical" evidence="2">
    <location>
        <begin position="163"/>
        <end position="184"/>
    </location>
</feature>
<keyword evidence="4" id="KW-1185">Reference proteome</keyword>
<feature type="compositionally biased region" description="Basic and acidic residues" evidence="1">
    <location>
        <begin position="732"/>
        <end position="745"/>
    </location>
</feature>
<keyword evidence="2" id="KW-1133">Transmembrane helix</keyword>
<reference evidence="3 4" key="1">
    <citation type="submission" date="2014-06" db="EMBL/GenBank/DDBJ databases">
        <authorList>
            <consortium name="DOE Joint Genome Institute"/>
            <person name="Kuo A."/>
            <person name="Kohler A."/>
            <person name="Nagy L.G."/>
            <person name="Floudas D."/>
            <person name="Copeland A."/>
            <person name="Barry K.W."/>
            <person name="Cichocki N."/>
            <person name="Veneault-Fourrey C."/>
            <person name="LaButti K."/>
            <person name="Lindquist E.A."/>
            <person name="Lipzen A."/>
            <person name="Lundell T."/>
            <person name="Morin E."/>
            <person name="Murat C."/>
            <person name="Sun H."/>
            <person name="Tunlid A."/>
            <person name="Henrissat B."/>
            <person name="Grigoriev I.V."/>
            <person name="Hibbett D.S."/>
            <person name="Martin F."/>
            <person name="Nordberg H.P."/>
            <person name="Cantor M.N."/>
            <person name="Hua S.X."/>
        </authorList>
    </citation>
    <scope>NUCLEOTIDE SEQUENCE [LARGE SCALE GENOMIC DNA]</scope>
    <source>
        <strain evidence="3 4">ATCC 200175</strain>
    </source>
</reference>
<keyword evidence="2" id="KW-0472">Membrane</keyword>
<organism evidence="3 4">
    <name type="scientific">Paxillus involutus ATCC 200175</name>
    <dbReference type="NCBI Taxonomy" id="664439"/>
    <lineage>
        <taxon>Eukaryota</taxon>
        <taxon>Fungi</taxon>
        <taxon>Dikarya</taxon>
        <taxon>Basidiomycota</taxon>
        <taxon>Agaricomycotina</taxon>
        <taxon>Agaricomycetes</taxon>
        <taxon>Agaricomycetidae</taxon>
        <taxon>Boletales</taxon>
        <taxon>Paxilineae</taxon>
        <taxon>Paxillaceae</taxon>
        <taxon>Paxillus</taxon>
    </lineage>
</organism>
<evidence type="ECO:0000256" key="2">
    <source>
        <dbReference type="SAM" id="Phobius"/>
    </source>
</evidence>
<feature type="compositionally biased region" description="Basic and acidic residues" evidence="1">
    <location>
        <begin position="366"/>
        <end position="381"/>
    </location>
</feature>
<evidence type="ECO:0000256" key="1">
    <source>
        <dbReference type="SAM" id="MobiDB-lite"/>
    </source>
</evidence>
<gene>
    <name evidence="3" type="ORF">PAXINDRAFT_180665</name>
</gene>
<reference evidence="4" key="2">
    <citation type="submission" date="2015-01" db="EMBL/GenBank/DDBJ databases">
        <title>Evolutionary Origins and Diversification of the Mycorrhizal Mutualists.</title>
        <authorList>
            <consortium name="DOE Joint Genome Institute"/>
            <consortium name="Mycorrhizal Genomics Consortium"/>
            <person name="Kohler A."/>
            <person name="Kuo A."/>
            <person name="Nagy L.G."/>
            <person name="Floudas D."/>
            <person name="Copeland A."/>
            <person name="Barry K.W."/>
            <person name="Cichocki N."/>
            <person name="Veneault-Fourrey C."/>
            <person name="LaButti K."/>
            <person name="Lindquist E.A."/>
            <person name="Lipzen A."/>
            <person name="Lundell T."/>
            <person name="Morin E."/>
            <person name="Murat C."/>
            <person name="Riley R."/>
            <person name="Ohm R."/>
            <person name="Sun H."/>
            <person name="Tunlid A."/>
            <person name="Henrissat B."/>
            <person name="Grigoriev I.V."/>
            <person name="Hibbett D.S."/>
            <person name="Martin F."/>
        </authorList>
    </citation>
    <scope>NUCLEOTIDE SEQUENCE [LARGE SCALE GENOMIC DNA]</scope>
    <source>
        <strain evidence="4">ATCC 200175</strain>
    </source>
</reference>
<proteinExistence type="predicted"/>
<protein>
    <submittedName>
        <fullName evidence="3">Unplaced genomic scaffold PAXINscaffold_14, whole genome shotgun sequence</fullName>
    </submittedName>
</protein>